<feature type="transmembrane region" description="Helical" evidence="1">
    <location>
        <begin position="21"/>
        <end position="44"/>
    </location>
</feature>
<keyword evidence="1" id="KW-1133">Transmembrane helix</keyword>
<evidence type="ECO:0000313" key="3">
    <source>
        <dbReference type="Proteomes" id="UP000431269"/>
    </source>
</evidence>
<dbReference type="Proteomes" id="UP000431269">
    <property type="component" value="Chromosome"/>
</dbReference>
<protein>
    <submittedName>
        <fullName evidence="2">Uncharacterized protein</fullName>
    </submittedName>
</protein>
<keyword evidence="1" id="KW-0472">Membrane</keyword>
<gene>
    <name evidence="2" type="ORF">DSM104635_00706</name>
</gene>
<keyword evidence="3" id="KW-1185">Reference proteome</keyword>
<accession>A0A6I6MQP9</accession>
<name>A0A6I6MQP9_9CAUL</name>
<keyword evidence="1" id="KW-0812">Transmembrane</keyword>
<dbReference type="KEGG" id="tsv:DSM104635_00706"/>
<dbReference type="EMBL" id="CP047045">
    <property type="protein sequence ID" value="QGZ93892.1"/>
    <property type="molecule type" value="Genomic_DNA"/>
</dbReference>
<organism evidence="2 3">
    <name type="scientific">Terricaulis silvestris</name>
    <dbReference type="NCBI Taxonomy" id="2686094"/>
    <lineage>
        <taxon>Bacteria</taxon>
        <taxon>Pseudomonadati</taxon>
        <taxon>Pseudomonadota</taxon>
        <taxon>Alphaproteobacteria</taxon>
        <taxon>Caulobacterales</taxon>
        <taxon>Caulobacteraceae</taxon>
        <taxon>Terricaulis</taxon>
    </lineage>
</organism>
<proteinExistence type="predicted"/>
<feature type="transmembrane region" description="Helical" evidence="1">
    <location>
        <begin position="50"/>
        <end position="76"/>
    </location>
</feature>
<evidence type="ECO:0000256" key="1">
    <source>
        <dbReference type="SAM" id="Phobius"/>
    </source>
</evidence>
<reference evidence="3" key="1">
    <citation type="submission" date="2019-12" db="EMBL/GenBank/DDBJ databases">
        <title>Complete genome of Terracaulis silvestris 0127_4.</title>
        <authorList>
            <person name="Vieira S."/>
            <person name="Riedel T."/>
            <person name="Sproer C."/>
            <person name="Pascual J."/>
            <person name="Boedeker C."/>
            <person name="Overmann J."/>
        </authorList>
    </citation>
    <scope>NUCLEOTIDE SEQUENCE [LARGE SCALE GENOMIC DNA]</scope>
    <source>
        <strain evidence="3">0127_4</strain>
    </source>
</reference>
<evidence type="ECO:0000313" key="2">
    <source>
        <dbReference type="EMBL" id="QGZ93892.1"/>
    </source>
</evidence>
<dbReference type="AlphaFoldDB" id="A0A6I6MQP9"/>
<sequence length="84" mass="9674">MYAQLMQAPAKGFHMSKFIRVFHRWTSITFTLVVIAIFAMLGLGQTPAQWIYYVPLLPLFLLLITGLYMFFLPYVAKARRGQAS</sequence>